<dbReference type="EMBL" id="LXPS01000041">
    <property type="protein sequence ID" value="OAE36368.1"/>
    <property type="molecule type" value="Genomic_DNA"/>
</dbReference>
<feature type="transmembrane region" description="Helical" evidence="1">
    <location>
        <begin position="131"/>
        <end position="152"/>
    </location>
</feature>
<gene>
    <name evidence="3" type="ORF">A7J57_07370</name>
</gene>
<sequence>MLILLAMLIGLVAGLRTMTAPAAVSWAAYLGWFDISASLLSFMDSLWAVAIFTVFAILELIADQLPGTPSRKVPVQFGARVVMGALSGATIGATTGMVVPGLLAGGVGAVLGTFGGASVRANLAKRFGRDMPAALVEDAVAVVLALIVVVSVS</sequence>
<dbReference type="RefSeq" id="WP_063951777.1">
    <property type="nucleotide sequence ID" value="NZ_LXPS01000041.1"/>
</dbReference>
<reference evidence="3 4" key="1">
    <citation type="submission" date="2016-05" db="EMBL/GenBank/DDBJ databases">
        <authorList>
            <person name="Lavstsen T."/>
            <person name="Jespersen J.S."/>
        </authorList>
    </citation>
    <scope>NUCLEOTIDE SEQUENCE [LARGE SCALE GENOMIC DNA]</scope>
    <source>
        <strain evidence="3 4">KCJ1736</strain>
    </source>
</reference>
<evidence type="ECO:0000256" key="1">
    <source>
        <dbReference type="SAM" id="Phobius"/>
    </source>
</evidence>
<protein>
    <submittedName>
        <fullName evidence="3">DUF4126 domain-containing protein</fullName>
    </submittedName>
</protein>
<comment type="caution">
    <text evidence="3">The sequence shown here is derived from an EMBL/GenBank/DDBJ whole genome shotgun (WGS) entry which is preliminary data.</text>
</comment>
<evidence type="ECO:0000313" key="4">
    <source>
        <dbReference type="Proteomes" id="UP000077098"/>
    </source>
</evidence>
<keyword evidence="1" id="KW-1133">Transmembrane helix</keyword>
<keyword evidence="1" id="KW-0812">Transmembrane</keyword>
<organism evidence="3 4">
    <name type="scientific">Agrobacterium tumefaciens</name>
    <dbReference type="NCBI Taxonomy" id="358"/>
    <lineage>
        <taxon>Bacteria</taxon>
        <taxon>Pseudomonadati</taxon>
        <taxon>Pseudomonadota</taxon>
        <taxon>Alphaproteobacteria</taxon>
        <taxon>Hyphomicrobiales</taxon>
        <taxon>Rhizobiaceae</taxon>
        <taxon>Rhizobium/Agrobacterium group</taxon>
        <taxon>Agrobacterium</taxon>
        <taxon>Agrobacterium tumefaciens complex</taxon>
    </lineage>
</organism>
<proteinExistence type="predicted"/>
<keyword evidence="1" id="KW-0472">Membrane</keyword>
<dbReference type="Proteomes" id="UP000077098">
    <property type="component" value="Unassembled WGS sequence"/>
</dbReference>
<name>A0A176WTB1_AGRTU</name>
<feature type="domain" description="DUF4126" evidence="2">
    <location>
        <begin position="3"/>
        <end position="148"/>
    </location>
</feature>
<evidence type="ECO:0000313" key="3">
    <source>
        <dbReference type="EMBL" id="OAE36368.1"/>
    </source>
</evidence>
<evidence type="ECO:0000259" key="2">
    <source>
        <dbReference type="Pfam" id="PF13548"/>
    </source>
</evidence>
<dbReference type="InterPro" id="IPR025196">
    <property type="entry name" value="DUF4126"/>
</dbReference>
<dbReference type="AlphaFoldDB" id="A0A176WTB1"/>
<accession>A0A176WTB1</accession>
<feature type="transmembrane region" description="Helical" evidence="1">
    <location>
        <begin position="37"/>
        <end position="61"/>
    </location>
</feature>
<dbReference type="Pfam" id="PF13548">
    <property type="entry name" value="DUF4126"/>
    <property type="match status" value="1"/>
</dbReference>